<name>A0ABP0SZ18_9DINO</name>
<dbReference type="EMBL" id="CAXAMN010028695">
    <property type="protein sequence ID" value="CAK9117455.1"/>
    <property type="molecule type" value="Genomic_DNA"/>
</dbReference>
<accession>A0ABP0SZ18</accession>
<evidence type="ECO:0000313" key="2">
    <source>
        <dbReference type="EMBL" id="CAK9117455.1"/>
    </source>
</evidence>
<proteinExistence type="predicted"/>
<dbReference type="Proteomes" id="UP001642484">
    <property type="component" value="Unassembled WGS sequence"/>
</dbReference>
<evidence type="ECO:0000313" key="1">
    <source>
        <dbReference type="EMBL" id="CAK9117385.1"/>
    </source>
</evidence>
<organism evidence="2 3">
    <name type="scientific">Durusdinium trenchii</name>
    <dbReference type="NCBI Taxonomy" id="1381693"/>
    <lineage>
        <taxon>Eukaryota</taxon>
        <taxon>Sar</taxon>
        <taxon>Alveolata</taxon>
        <taxon>Dinophyceae</taxon>
        <taxon>Suessiales</taxon>
        <taxon>Symbiodiniaceae</taxon>
        <taxon>Durusdinium</taxon>
    </lineage>
</organism>
<reference evidence="2 3" key="1">
    <citation type="submission" date="2024-02" db="EMBL/GenBank/DDBJ databases">
        <authorList>
            <person name="Chen Y."/>
            <person name="Shah S."/>
            <person name="Dougan E. K."/>
            <person name="Thang M."/>
            <person name="Chan C."/>
        </authorList>
    </citation>
    <scope>NUCLEOTIDE SEQUENCE [LARGE SCALE GENOMIC DNA]</scope>
</reference>
<sequence>MAMLLLEHQRKRSQALAVVSSPAAMNSGISACRRGKQWHRALELVAELQSQHVEADEVTLGALVSCCDKALQWRLALQSMGLFRCQALQVGEVTSNAAVSALQSVAAWHQALQAADQLDHANVQSDVLTLLPLSRSLRSWKRSLEVLEGVLAGGVAPEVAAAWDPIVADCEEQLEPEQVPALLDALSALEWRFLSEQKPSFLRVVSAHGPRP</sequence>
<protein>
    <submittedName>
        <fullName evidence="2">Uncharacterized protein</fullName>
    </submittedName>
</protein>
<dbReference type="InterPro" id="IPR011990">
    <property type="entry name" value="TPR-like_helical_dom_sf"/>
</dbReference>
<evidence type="ECO:0000313" key="3">
    <source>
        <dbReference type="Proteomes" id="UP001642484"/>
    </source>
</evidence>
<gene>
    <name evidence="1" type="ORF">CCMP2556_LOCUS54722</name>
    <name evidence="2" type="ORF">CCMP2556_LOCUS54774</name>
</gene>
<dbReference type="EMBL" id="CAXAMN010028683">
    <property type="protein sequence ID" value="CAK9117385.1"/>
    <property type="molecule type" value="Genomic_DNA"/>
</dbReference>
<keyword evidence="3" id="KW-1185">Reference proteome</keyword>
<comment type="caution">
    <text evidence="2">The sequence shown here is derived from an EMBL/GenBank/DDBJ whole genome shotgun (WGS) entry which is preliminary data.</text>
</comment>
<dbReference type="Gene3D" id="1.25.40.10">
    <property type="entry name" value="Tetratricopeptide repeat domain"/>
    <property type="match status" value="1"/>
</dbReference>